<evidence type="ECO:0000313" key="2">
    <source>
        <dbReference type="Proteomes" id="UP000789508"/>
    </source>
</evidence>
<accession>A0A9N9AJI6</accession>
<dbReference type="Proteomes" id="UP000789508">
    <property type="component" value="Unassembled WGS sequence"/>
</dbReference>
<dbReference type="AlphaFoldDB" id="A0A9N9AJI6"/>
<dbReference type="EMBL" id="CAJVPS010001236">
    <property type="protein sequence ID" value="CAG8530384.1"/>
    <property type="molecule type" value="Genomic_DNA"/>
</dbReference>
<comment type="caution">
    <text evidence="1">The sequence shown here is derived from an EMBL/GenBank/DDBJ whole genome shotgun (WGS) entry which is preliminary data.</text>
</comment>
<organism evidence="1 2">
    <name type="scientific">Ambispora leptoticha</name>
    <dbReference type="NCBI Taxonomy" id="144679"/>
    <lineage>
        <taxon>Eukaryota</taxon>
        <taxon>Fungi</taxon>
        <taxon>Fungi incertae sedis</taxon>
        <taxon>Mucoromycota</taxon>
        <taxon>Glomeromycotina</taxon>
        <taxon>Glomeromycetes</taxon>
        <taxon>Archaeosporales</taxon>
        <taxon>Ambisporaceae</taxon>
        <taxon>Ambispora</taxon>
    </lineage>
</organism>
<gene>
    <name evidence="1" type="ORF">ALEPTO_LOCUS4907</name>
</gene>
<evidence type="ECO:0000313" key="1">
    <source>
        <dbReference type="EMBL" id="CAG8530384.1"/>
    </source>
</evidence>
<proteinExistence type="predicted"/>
<name>A0A9N9AJI6_9GLOM</name>
<protein>
    <submittedName>
        <fullName evidence="1">1548_t:CDS:1</fullName>
    </submittedName>
</protein>
<keyword evidence="2" id="KW-1185">Reference proteome</keyword>
<sequence>MGCVFSSNSREENEEFNQFTYTKFEEFRVWYEKKFTPTNKYNQFINEVGKTEIIEKLEDLKKRVIEEAAECQVEKIECVKKRINNAIEFWQTAHKQGYMLTKLEFYSWF</sequence>
<reference evidence="1" key="1">
    <citation type="submission" date="2021-06" db="EMBL/GenBank/DDBJ databases">
        <authorList>
            <person name="Kallberg Y."/>
            <person name="Tangrot J."/>
            <person name="Rosling A."/>
        </authorList>
    </citation>
    <scope>NUCLEOTIDE SEQUENCE</scope>
    <source>
        <strain evidence="1">FL130A</strain>
    </source>
</reference>